<feature type="transmembrane region" description="Helical" evidence="11">
    <location>
        <begin position="119"/>
        <end position="141"/>
    </location>
</feature>
<evidence type="ECO:0000256" key="4">
    <source>
        <dbReference type="ARBA" id="ARBA00022692"/>
    </source>
</evidence>
<keyword evidence="3" id="KW-1003">Cell membrane</keyword>
<feature type="transmembrane region" description="Helical" evidence="11">
    <location>
        <begin position="82"/>
        <end position="107"/>
    </location>
</feature>
<dbReference type="SUPFAM" id="SSF81321">
    <property type="entry name" value="Family A G protein-coupled receptor-like"/>
    <property type="match status" value="1"/>
</dbReference>
<proteinExistence type="inferred from homology"/>
<evidence type="ECO:0000256" key="5">
    <source>
        <dbReference type="ARBA" id="ARBA00022989"/>
    </source>
</evidence>
<accession>A0A6A4XEF8</accession>
<feature type="transmembrane region" description="Helical" evidence="11">
    <location>
        <begin position="290"/>
        <end position="310"/>
    </location>
</feature>
<dbReference type="GO" id="GO:0004930">
    <property type="term" value="F:G protein-coupled receptor activity"/>
    <property type="evidence" value="ECO:0007669"/>
    <property type="project" value="UniProtKB-KW"/>
</dbReference>
<dbReference type="EMBL" id="VIIS01000083">
    <property type="protein sequence ID" value="KAF0313538.1"/>
    <property type="molecule type" value="Genomic_DNA"/>
</dbReference>
<evidence type="ECO:0000256" key="10">
    <source>
        <dbReference type="SAM" id="MobiDB-lite"/>
    </source>
</evidence>
<keyword evidence="9" id="KW-0807">Transducer</keyword>
<evidence type="ECO:0000256" key="2">
    <source>
        <dbReference type="ARBA" id="ARBA00010663"/>
    </source>
</evidence>
<dbReference type="Pfam" id="PF00001">
    <property type="entry name" value="7tm_1"/>
    <property type="match status" value="1"/>
</dbReference>
<protein>
    <submittedName>
        <fullName evidence="13">Adenosine receptor A2a</fullName>
    </submittedName>
</protein>
<comment type="subcellular location">
    <subcellularLocation>
        <location evidence="1">Cell membrane</location>
        <topology evidence="1">Multi-pass membrane protein</topology>
    </subcellularLocation>
</comment>
<gene>
    <name evidence="13" type="primary">ADORA2A_0</name>
    <name evidence="13" type="ORF">FJT64_015945</name>
</gene>
<name>A0A6A4XEF8_AMPAM</name>
<feature type="transmembrane region" description="Helical" evidence="11">
    <location>
        <begin position="162"/>
        <end position="183"/>
    </location>
</feature>
<evidence type="ECO:0000256" key="6">
    <source>
        <dbReference type="ARBA" id="ARBA00023040"/>
    </source>
</evidence>
<feature type="compositionally biased region" description="Polar residues" evidence="10">
    <location>
        <begin position="1"/>
        <end position="13"/>
    </location>
</feature>
<keyword evidence="8 13" id="KW-0675">Receptor</keyword>
<dbReference type="InterPro" id="IPR017452">
    <property type="entry name" value="GPCR_Rhodpsn_7TM"/>
</dbReference>
<dbReference type="AlphaFoldDB" id="A0A6A4XEF8"/>
<dbReference type="Gene3D" id="1.20.1070.10">
    <property type="entry name" value="Rhodopsin 7-helix transmembrane proteins"/>
    <property type="match status" value="1"/>
</dbReference>
<keyword evidence="7 11" id="KW-0472">Membrane</keyword>
<dbReference type="PANTHER" id="PTHR24249:SF372">
    <property type="entry name" value="G-PROTEIN COUPLED RECEPTORS FAMILY 1 PROFILE DOMAIN-CONTAINING PROTEIN"/>
    <property type="match status" value="1"/>
</dbReference>
<keyword evidence="5 11" id="KW-1133">Transmembrane helix</keyword>
<evidence type="ECO:0000313" key="14">
    <source>
        <dbReference type="Proteomes" id="UP000440578"/>
    </source>
</evidence>
<keyword evidence="14" id="KW-1185">Reference proteome</keyword>
<dbReference type="GO" id="GO:0005886">
    <property type="term" value="C:plasma membrane"/>
    <property type="evidence" value="ECO:0007669"/>
    <property type="project" value="UniProtKB-SubCell"/>
</dbReference>
<reference evidence="13 14" key="1">
    <citation type="submission" date="2019-07" db="EMBL/GenBank/DDBJ databases">
        <title>Draft genome assembly of a fouling barnacle, Amphibalanus amphitrite (Darwin, 1854): The first reference genome for Thecostraca.</title>
        <authorList>
            <person name="Kim W."/>
        </authorList>
    </citation>
    <scope>NUCLEOTIDE SEQUENCE [LARGE SCALE GENOMIC DNA]</scope>
    <source>
        <strain evidence="13">SNU_AA5</strain>
        <tissue evidence="13">Soma without cirri and trophi</tissue>
    </source>
</reference>
<evidence type="ECO:0000259" key="12">
    <source>
        <dbReference type="PROSITE" id="PS50262"/>
    </source>
</evidence>
<feature type="domain" description="G-protein coupled receptors family 1 profile" evidence="12">
    <location>
        <begin position="61"/>
        <end position="308"/>
    </location>
</feature>
<feature type="transmembrane region" description="Helical" evidence="11">
    <location>
        <begin position="258"/>
        <end position="284"/>
    </location>
</feature>
<evidence type="ECO:0000256" key="9">
    <source>
        <dbReference type="ARBA" id="ARBA00023224"/>
    </source>
</evidence>
<evidence type="ECO:0000256" key="11">
    <source>
        <dbReference type="SAM" id="Phobius"/>
    </source>
</evidence>
<dbReference type="PROSITE" id="PS50262">
    <property type="entry name" value="G_PROTEIN_RECEP_F1_2"/>
    <property type="match status" value="1"/>
</dbReference>
<dbReference type="InterPro" id="IPR000276">
    <property type="entry name" value="GPCR_Rhodpsn"/>
</dbReference>
<evidence type="ECO:0000256" key="3">
    <source>
        <dbReference type="ARBA" id="ARBA00022475"/>
    </source>
</evidence>
<comment type="similarity">
    <text evidence="2">Belongs to the G-protein coupled receptor 1 family.</text>
</comment>
<evidence type="ECO:0000256" key="8">
    <source>
        <dbReference type="ARBA" id="ARBA00023170"/>
    </source>
</evidence>
<dbReference type="PANTHER" id="PTHR24249">
    <property type="entry name" value="HISTAMINE RECEPTOR-RELATED G-PROTEIN COUPLED RECEPTOR"/>
    <property type="match status" value="1"/>
</dbReference>
<feature type="transmembrane region" description="Helical" evidence="11">
    <location>
        <begin position="203"/>
        <end position="226"/>
    </location>
</feature>
<comment type="caution">
    <text evidence="13">The sequence shown here is derived from an EMBL/GenBank/DDBJ whole genome shotgun (WGS) entry which is preliminary data.</text>
</comment>
<sequence length="398" mass="42104">MSNGDCATMQESPSRGDEVAITPTTLEPSVTEPAVAPEPLQLPFILFLLAGLLLSVLIVLANLLIVSAIVKFYRVQTASNCFLLTLSMSDGLIGVLLPVALLLQLAGPPEEGYSAPLCLLPYCALAALSTVSILTTVAIAADRFTSLAQPLRYNNLVTRRGVQRYAAACWLYGLLVGLTPLALTLRQTDSSAGCGLALLDRTAAGALAGLVFLPVAGVMVTCYLYVYCVARTHAKAIQTVEVSLGRSGGGSARCGQTLALTVGAFLLCWSPLCLCLVTQSAWFYDSGTARGWLSLLALSSAALNPFLYSFHSAELRYSCRRLLESILGRCGVVWWGSVRPGSAAYSTASNIRLCTMATNHTCIIREVCVQGTGSDAVSLYRETVVSTHLGVANPITPV</sequence>
<evidence type="ECO:0000256" key="7">
    <source>
        <dbReference type="ARBA" id="ARBA00023136"/>
    </source>
</evidence>
<dbReference type="PRINTS" id="PR00237">
    <property type="entry name" value="GPCRRHODOPSN"/>
</dbReference>
<keyword evidence="4 11" id="KW-0812">Transmembrane</keyword>
<keyword evidence="6" id="KW-0297">G-protein coupled receptor</keyword>
<evidence type="ECO:0000256" key="1">
    <source>
        <dbReference type="ARBA" id="ARBA00004651"/>
    </source>
</evidence>
<dbReference type="Proteomes" id="UP000440578">
    <property type="component" value="Unassembled WGS sequence"/>
</dbReference>
<dbReference type="InterPro" id="IPR050569">
    <property type="entry name" value="TAAR"/>
</dbReference>
<feature type="region of interest" description="Disordered" evidence="10">
    <location>
        <begin position="1"/>
        <end position="21"/>
    </location>
</feature>
<evidence type="ECO:0000313" key="13">
    <source>
        <dbReference type="EMBL" id="KAF0313538.1"/>
    </source>
</evidence>
<feature type="transmembrane region" description="Helical" evidence="11">
    <location>
        <begin position="44"/>
        <end position="70"/>
    </location>
</feature>
<organism evidence="13 14">
    <name type="scientific">Amphibalanus amphitrite</name>
    <name type="common">Striped barnacle</name>
    <name type="synonym">Balanus amphitrite</name>
    <dbReference type="NCBI Taxonomy" id="1232801"/>
    <lineage>
        <taxon>Eukaryota</taxon>
        <taxon>Metazoa</taxon>
        <taxon>Ecdysozoa</taxon>
        <taxon>Arthropoda</taxon>
        <taxon>Crustacea</taxon>
        <taxon>Multicrustacea</taxon>
        <taxon>Cirripedia</taxon>
        <taxon>Thoracica</taxon>
        <taxon>Thoracicalcarea</taxon>
        <taxon>Balanomorpha</taxon>
        <taxon>Balanoidea</taxon>
        <taxon>Balanidae</taxon>
        <taxon>Amphibalaninae</taxon>
        <taxon>Amphibalanus</taxon>
    </lineage>
</organism>